<evidence type="ECO:0000313" key="9">
    <source>
        <dbReference type="Proteomes" id="UP000002357"/>
    </source>
</evidence>
<dbReference type="Proteomes" id="UP000002357">
    <property type="component" value="Chromosome"/>
</dbReference>
<gene>
    <name evidence="6 8" type="primary">pqqB</name>
    <name evidence="8" type="ORF">SCLAV_5104</name>
</gene>
<keyword evidence="5 6" id="KW-0884">PQQ biosynthesis</keyword>
<dbReference type="GeneID" id="93728470"/>
<dbReference type="Gene3D" id="3.60.15.10">
    <property type="entry name" value="Ribonuclease Z/Hydroxyacylglutathione hydrolase-like"/>
    <property type="match status" value="1"/>
</dbReference>
<evidence type="ECO:0000256" key="1">
    <source>
        <dbReference type="ARBA" id="ARBA00004886"/>
    </source>
</evidence>
<evidence type="ECO:0000256" key="2">
    <source>
        <dbReference type="ARBA" id="ARBA00008481"/>
    </source>
</evidence>
<keyword evidence="4 6" id="KW-0813">Transport</keyword>
<dbReference type="KEGG" id="sclf:BB341_03470"/>
<dbReference type="RefSeq" id="WP_003962380.1">
    <property type="nucleotide sequence ID" value="NZ_CM000913.1"/>
</dbReference>
<dbReference type="InterPro" id="IPR036866">
    <property type="entry name" value="RibonucZ/Hydroxyglut_hydro"/>
</dbReference>
<evidence type="ECO:0000256" key="5">
    <source>
        <dbReference type="ARBA" id="ARBA00022905"/>
    </source>
</evidence>
<dbReference type="InterPro" id="IPR001279">
    <property type="entry name" value="Metallo-B-lactamas"/>
</dbReference>
<keyword evidence="9" id="KW-1185">Reference proteome</keyword>
<comment type="function">
    <text evidence="6">May be involved in the transport of PQQ or its precursor to the periplasm.</text>
</comment>
<evidence type="ECO:0000256" key="3">
    <source>
        <dbReference type="ARBA" id="ARBA00015084"/>
    </source>
</evidence>
<dbReference type="eggNOG" id="COG1235">
    <property type="taxonomic scope" value="Bacteria"/>
</dbReference>
<organism evidence="8 9">
    <name type="scientific">Streptomyces clavuligerus</name>
    <dbReference type="NCBI Taxonomy" id="1901"/>
    <lineage>
        <taxon>Bacteria</taxon>
        <taxon>Bacillati</taxon>
        <taxon>Actinomycetota</taxon>
        <taxon>Actinomycetes</taxon>
        <taxon>Kitasatosporales</taxon>
        <taxon>Streptomycetaceae</taxon>
        <taxon>Streptomyces</taxon>
    </lineage>
</organism>
<dbReference type="OrthoDB" id="9778305at2"/>
<evidence type="ECO:0000313" key="8">
    <source>
        <dbReference type="EMBL" id="EFG10177.1"/>
    </source>
</evidence>
<proteinExistence type="inferred from homology"/>
<dbReference type="NCBIfam" id="TIGR02108">
    <property type="entry name" value="PQQ_syn_pqqB"/>
    <property type="match status" value="1"/>
</dbReference>
<dbReference type="UniPathway" id="UPA00539"/>
<evidence type="ECO:0000256" key="6">
    <source>
        <dbReference type="HAMAP-Rule" id="MF_00653"/>
    </source>
</evidence>
<reference evidence="8 9" key="1">
    <citation type="journal article" date="2010" name="Genome Biol. Evol.">
        <title>The sequence of a 1.8-mb bacterial linear plasmid reveals a rich evolutionary reservoir of secondary metabolic pathways.</title>
        <authorList>
            <person name="Medema M.H."/>
            <person name="Trefzer A."/>
            <person name="Kovalchuk A."/>
            <person name="van den Berg M."/>
            <person name="Mueller U."/>
            <person name="Heijne W."/>
            <person name="Wu L."/>
            <person name="Alam M.T."/>
            <person name="Ronning C.M."/>
            <person name="Nierman W.C."/>
            <person name="Bovenberg R.A.L."/>
            <person name="Breitling R."/>
            <person name="Takano E."/>
        </authorList>
    </citation>
    <scope>NUCLEOTIDE SEQUENCE [LARGE SCALE GENOMIC DNA]</scope>
    <source>
        <strain evidence="9">ATCC 27064 / DSM 738 / JCM 4710 / NBRC 13307 / NCIMB 12785 / NRRL 3585 / VKM Ac-602</strain>
    </source>
</reference>
<evidence type="ECO:0000259" key="7">
    <source>
        <dbReference type="Pfam" id="PF12706"/>
    </source>
</evidence>
<dbReference type="EMBL" id="CM000913">
    <property type="protein sequence ID" value="EFG10177.1"/>
    <property type="molecule type" value="Genomic_DNA"/>
</dbReference>
<dbReference type="AlphaFoldDB" id="E2PY01"/>
<comment type="similarity">
    <text evidence="2 6">Belongs to the PqqB family.</text>
</comment>
<sequence>MLLQVLGTAAGGGLPQWNCACPGCTGARTHPHRRRRHASLAVQAGAGRWFLVNATPDIGDQIEDSHALRPGPGPRQTPVAGVLLTDAELDHTLGIARLREAAGFDVLATRPVRHALLERLRLGATLAPYTRVRWNELGAAPQPLAPDGTVTATALPVSAKRPRYAVDLPPDAPGADDWVVALSLRDTTTGRTLLYAPALARWTDTFQQAVEAADCVIVDGTFWDDDEPVRTGISTRTATGMGHLPIAGENGTARRLSRVRARCLYTHLNNTNPLGDPDAPQHRMLRDWGLDIAADRMVIDL</sequence>
<dbReference type="HAMAP" id="MF_00653">
    <property type="entry name" value="PQQ_syn_PqqB"/>
    <property type="match status" value="1"/>
</dbReference>
<name>E2PY01_STRCL</name>
<dbReference type="InterPro" id="IPR011842">
    <property type="entry name" value="PQQ_synth_PqqB"/>
</dbReference>
<feature type="domain" description="Metallo-beta-lactamase" evidence="7">
    <location>
        <begin position="48"/>
        <end position="265"/>
    </location>
</feature>
<dbReference type="SUPFAM" id="SSF56281">
    <property type="entry name" value="Metallo-hydrolase/oxidoreductase"/>
    <property type="match status" value="1"/>
</dbReference>
<dbReference type="Pfam" id="PF12706">
    <property type="entry name" value="Lactamase_B_2"/>
    <property type="match status" value="1"/>
</dbReference>
<dbReference type="STRING" id="1901.BB341_03470"/>
<evidence type="ECO:0000256" key="4">
    <source>
        <dbReference type="ARBA" id="ARBA00022448"/>
    </source>
</evidence>
<accession>E2PY01</accession>
<protein>
    <recommendedName>
        <fullName evidence="3 6">Coenzyme PQQ synthesis protein B</fullName>
    </recommendedName>
    <alternativeName>
        <fullName evidence="6">Pyrroloquinoline quinone biosynthesis protein B</fullName>
    </alternativeName>
</protein>
<comment type="pathway">
    <text evidence="1 6">Cofactor biosynthesis; pyrroloquinoline quinone biosynthesis.</text>
</comment>
<dbReference type="GO" id="GO:0018189">
    <property type="term" value="P:pyrroloquinoline quinone biosynthetic process"/>
    <property type="evidence" value="ECO:0007669"/>
    <property type="project" value="UniProtKB-UniRule"/>
</dbReference>